<evidence type="ECO:0000313" key="1">
    <source>
        <dbReference type="EMBL" id="VDP64502.1"/>
    </source>
</evidence>
<protein>
    <submittedName>
        <fullName evidence="1">Uncharacterized protein</fullName>
    </submittedName>
</protein>
<gene>
    <name evidence="1" type="ORF">SMTD_LOCUS13863</name>
</gene>
<proteinExistence type="predicted"/>
<accession>A0A3P8EKC9</accession>
<reference evidence="1 2" key="1">
    <citation type="submission" date="2018-11" db="EMBL/GenBank/DDBJ databases">
        <authorList>
            <consortium name="Pathogen Informatics"/>
        </authorList>
    </citation>
    <scope>NUCLEOTIDE SEQUENCE [LARGE SCALE GENOMIC DNA]</scope>
    <source>
        <strain>Denwood</strain>
        <strain evidence="2">Zambia</strain>
    </source>
</reference>
<dbReference type="EMBL" id="UZAL01033991">
    <property type="protein sequence ID" value="VDP64502.1"/>
    <property type="molecule type" value="Genomic_DNA"/>
</dbReference>
<dbReference type="AlphaFoldDB" id="A0A3P8EKC9"/>
<sequence>MILVTFGYLRKGEAYITSVSDDKTCFLGQYHVVIVKQHKKIMANFHIGGLNSQVTHIKCTFEINITI</sequence>
<organism evidence="1 2">
    <name type="scientific">Schistosoma mattheei</name>
    <dbReference type="NCBI Taxonomy" id="31246"/>
    <lineage>
        <taxon>Eukaryota</taxon>
        <taxon>Metazoa</taxon>
        <taxon>Spiralia</taxon>
        <taxon>Lophotrochozoa</taxon>
        <taxon>Platyhelminthes</taxon>
        <taxon>Trematoda</taxon>
        <taxon>Digenea</taxon>
        <taxon>Strigeidida</taxon>
        <taxon>Schistosomatoidea</taxon>
        <taxon>Schistosomatidae</taxon>
        <taxon>Schistosoma</taxon>
    </lineage>
</organism>
<evidence type="ECO:0000313" key="2">
    <source>
        <dbReference type="Proteomes" id="UP000269396"/>
    </source>
</evidence>
<name>A0A3P8EKC9_9TREM</name>
<keyword evidence="2" id="KW-1185">Reference proteome</keyword>
<dbReference type="Proteomes" id="UP000269396">
    <property type="component" value="Unassembled WGS sequence"/>
</dbReference>